<organism evidence="2 3">
    <name type="scientific">Stephania cephalantha</name>
    <dbReference type="NCBI Taxonomy" id="152367"/>
    <lineage>
        <taxon>Eukaryota</taxon>
        <taxon>Viridiplantae</taxon>
        <taxon>Streptophyta</taxon>
        <taxon>Embryophyta</taxon>
        <taxon>Tracheophyta</taxon>
        <taxon>Spermatophyta</taxon>
        <taxon>Magnoliopsida</taxon>
        <taxon>Ranunculales</taxon>
        <taxon>Menispermaceae</taxon>
        <taxon>Menispermoideae</taxon>
        <taxon>Cissampelideae</taxon>
        <taxon>Stephania</taxon>
    </lineage>
</organism>
<dbReference type="GO" id="GO:0016853">
    <property type="term" value="F:isomerase activity"/>
    <property type="evidence" value="ECO:0007669"/>
    <property type="project" value="InterPro"/>
</dbReference>
<name>A0AAP0PGA9_9MAGN</name>
<proteinExistence type="predicted"/>
<keyword evidence="3" id="KW-1185">Reference proteome</keyword>
<accession>A0AAP0PGA9</accession>
<feature type="domain" description="Cupin type-2" evidence="1">
    <location>
        <begin position="38"/>
        <end position="95"/>
    </location>
</feature>
<dbReference type="InterPro" id="IPR011051">
    <property type="entry name" value="RmlC_Cupin_sf"/>
</dbReference>
<evidence type="ECO:0000313" key="3">
    <source>
        <dbReference type="Proteomes" id="UP001419268"/>
    </source>
</evidence>
<dbReference type="PANTHER" id="PTHR30345">
    <property type="entry name" value="RIBOSE-5-PHOSPHATE ISOMERASE B"/>
    <property type="match status" value="1"/>
</dbReference>
<dbReference type="Gene3D" id="2.60.120.10">
    <property type="entry name" value="Jelly Rolls"/>
    <property type="match status" value="1"/>
</dbReference>
<dbReference type="SUPFAM" id="SSF51182">
    <property type="entry name" value="RmlC-like cupins"/>
    <property type="match status" value="1"/>
</dbReference>
<protein>
    <recommendedName>
        <fullName evidence="1">Cupin type-2 domain-containing protein</fullName>
    </recommendedName>
</protein>
<dbReference type="AlphaFoldDB" id="A0AAP0PGA9"/>
<dbReference type="InterPro" id="IPR013096">
    <property type="entry name" value="Cupin_2"/>
</dbReference>
<dbReference type="InterPro" id="IPR014710">
    <property type="entry name" value="RmlC-like_jellyroll"/>
</dbReference>
<sequence length="233" mass="25515">MATCVICSLAENGEFASIEGAQGGTIKILRKNPTFAIIRLSAGGVEPAHHHTFGHEVVLMSGRIKLWDLSIEKELDLKTGDYLFTSAWNVHWVKSFEESELFIRWEGEMDTFRDEDLETAKQEIAKPEKIPKGATVPTGCSTAMESLKSSEEPRHMADAHSKDSVSHPILANLHASLLFFANFLAGVAPLSAVDTSSKRRRLTEDDVATMSASPDVAAVRAAVLESRRGVRLP</sequence>
<reference evidence="2 3" key="1">
    <citation type="submission" date="2024-01" db="EMBL/GenBank/DDBJ databases">
        <title>Genome assemblies of Stephania.</title>
        <authorList>
            <person name="Yang L."/>
        </authorList>
    </citation>
    <scope>NUCLEOTIDE SEQUENCE [LARGE SCALE GENOMIC DNA]</scope>
    <source>
        <strain evidence="2">JXDWG</strain>
        <tissue evidence="2">Leaf</tissue>
    </source>
</reference>
<evidence type="ECO:0000259" key="1">
    <source>
        <dbReference type="Pfam" id="PF07883"/>
    </source>
</evidence>
<dbReference type="PANTHER" id="PTHR30345:SF0">
    <property type="entry name" value="DNA DAMAGE-REPAIR_TOLERATION PROTEIN DRT102"/>
    <property type="match status" value="1"/>
</dbReference>
<dbReference type="Pfam" id="PF07883">
    <property type="entry name" value="Cupin_2"/>
    <property type="match status" value="1"/>
</dbReference>
<gene>
    <name evidence="2" type="ORF">Scep_009536</name>
</gene>
<evidence type="ECO:0000313" key="2">
    <source>
        <dbReference type="EMBL" id="KAK9139855.1"/>
    </source>
</evidence>
<comment type="caution">
    <text evidence="2">The sequence shown here is derived from an EMBL/GenBank/DDBJ whole genome shotgun (WGS) entry which is preliminary data.</text>
</comment>
<dbReference type="InterPro" id="IPR003500">
    <property type="entry name" value="RpiB_LacA_LacB"/>
</dbReference>
<dbReference type="GO" id="GO:0005975">
    <property type="term" value="P:carbohydrate metabolic process"/>
    <property type="evidence" value="ECO:0007669"/>
    <property type="project" value="InterPro"/>
</dbReference>
<dbReference type="EMBL" id="JBBNAG010000004">
    <property type="protein sequence ID" value="KAK9139855.1"/>
    <property type="molecule type" value="Genomic_DNA"/>
</dbReference>
<dbReference type="Proteomes" id="UP001419268">
    <property type="component" value="Unassembled WGS sequence"/>
</dbReference>